<feature type="compositionally biased region" description="Basic residues" evidence="5">
    <location>
        <begin position="502"/>
        <end position="511"/>
    </location>
</feature>
<dbReference type="CDD" id="cd16500">
    <property type="entry name" value="RING-HC_CARP"/>
    <property type="match status" value="1"/>
</dbReference>
<dbReference type="EMBL" id="JAJJHW010002585">
    <property type="protein sequence ID" value="KAH8372039.1"/>
    <property type="molecule type" value="Genomic_DNA"/>
</dbReference>
<name>A0AAD4K1T8_9MUSC</name>
<comment type="caution">
    <text evidence="7">The sequence shown here is derived from an EMBL/GenBank/DDBJ whole genome shotgun (WGS) entry which is preliminary data.</text>
</comment>
<dbReference type="InterPro" id="IPR013083">
    <property type="entry name" value="Znf_RING/FYVE/PHD"/>
</dbReference>
<feature type="compositionally biased region" description="Low complexity" evidence="5">
    <location>
        <begin position="284"/>
        <end position="293"/>
    </location>
</feature>
<dbReference type="InterPro" id="IPR057299">
    <property type="entry name" value="RNF34_RFFL_SAP"/>
</dbReference>
<keyword evidence="2 4" id="KW-0479">Metal-binding</keyword>
<dbReference type="GO" id="GO:0061630">
    <property type="term" value="F:ubiquitin protein ligase activity"/>
    <property type="evidence" value="ECO:0007669"/>
    <property type="project" value="TreeGrafter"/>
</dbReference>
<dbReference type="SUPFAM" id="SSF68906">
    <property type="entry name" value="SAP domain"/>
    <property type="match status" value="1"/>
</dbReference>
<evidence type="ECO:0000256" key="1">
    <source>
        <dbReference type="ARBA" id="ARBA00004202"/>
    </source>
</evidence>
<dbReference type="InterPro" id="IPR051728">
    <property type="entry name" value="RING-FYVE_E3_ubiquitin-ligase"/>
</dbReference>
<feature type="region of interest" description="Disordered" evidence="5">
    <location>
        <begin position="94"/>
        <end position="122"/>
    </location>
</feature>
<dbReference type="InterPro" id="IPR001841">
    <property type="entry name" value="Znf_RING"/>
</dbReference>
<dbReference type="InterPro" id="IPR036361">
    <property type="entry name" value="SAP_dom_sf"/>
</dbReference>
<keyword evidence="2 4" id="KW-0863">Zinc-finger</keyword>
<dbReference type="AlphaFoldDB" id="A0AAD4K1T8"/>
<dbReference type="GO" id="GO:0070936">
    <property type="term" value="P:protein K48-linked ubiquitination"/>
    <property type="evidence" value="ECO:0007669"/>
    <property type="project" value="TreeGrafter"/>
</dbReference>
<keyword evidence="3" id="KW-0862">Zinc</keyword>
<dbReference type="CDD" id="cd15750">
    <property type="entry name" value="FYVE_CARP"/>
    <property type="match status" value="1"/>
</dbReference>
<evidence type="ECO:0000256" key="4">
    <source>
        <dbReference type="PROSITE-ProRule" id="PRU00175"/>
    </source>
</evidence>
<dbReference type="GO" id="GO:0043161">
    <property type="term" value="P:proteasome-mediated ubiquitin-dependent protein catabolic process"/>
    <property type="evidence" value="ECO:0007669"/>
    <property type="project" value="TreeGrafter"/>
</dbReference>
<accession>A0AAD4K1T8</accession>
<feature type="domain" description="RING-type" evidence="6">
    <location>
        <begin position="690"/>
        <end position="725"/>
    </location>
</feature>
<dbReference type="Proteomes" id="UP001200034">
    <property type="component" value="Unassembled WGS sequence"/>
</dbReference>
<evidence type="ECO:0000313" key="8">
    <source>
        <dbReference type="Proteomes" id="UP001200034"/>
    </source>
</evidence>
<evidence type="ECO:0000256" key="5">
    <source>
        <dbReference type="SAM" id="MobiDB-lite"/>
    </source>
</evidence>
<proteinExistence type="predicted"/>
<dbReference type="InterPro" id="IPR055111">
    <property type="entry name" value="RNF34_RFFL_HeH"/>
</dbReference>
<evidence type="ECO:0000313" key="7">
    <source>
        <dbReference type="EMBL" id="KAH8372039.1"/>
    </source>
</evidence>
<feature type="compositionally biased region" description="Polar residues" evidence="5">
    <location>
        <begin position="149"/>
        <end position="161"/>
    </location>
</feature>
<feature type="compositionally biased region" description="Low complexity" evidence="5">
    <location>
        <begin position="305"/>
        <end position="325"/>
    </location>
</feature>
<dbReference type="FunFam" id="3.30.40.10:FF:000110">
    <property type="entry name" value="E3 ubiquitin-protein ligase RNF34 isoform X1"/>
    <property type="match status" value="1"/>
</dbReference>
<dbReference type="GO" id="GO:0008270">
    <property type="term" value="F:zinc ion binding"/>
    <property type="evidence" value="ECO:0007669"/>
    <property type="project" value="UniProtKB-KW"/>
</dbReference>
<dbReference type="Pfam" id="PF22968">
    <property type="entry name" value="RNF34L-like_3rd"/>
    <property type="match status" value="1"/>
</dbReference>
<dbReference type="PROSITE" id="PS50089">
    <property type="entry name" value="ZF_RING_2"/>
    <property type="match status" value="1"/>
</dbReference>
<feature type="region of interest" description="Disordered" evidence="5">
    <location>
        <begin position="444"/>
        <end position="511"/>
    </location>
</feature>
<dbReference type="Gene3D" id="3.30.40.10">
    <property type="entry name" value="Zinc/RING finger domain, C3HC4 (zinc finger)"/>
    <property type="match status" value="1"/>
</dbReference>
<dbReference type="SUPFAM" id="SSF57850">
    <property type="entry name" value="RING/U-box"/>
    <property type="match status" value="1"/>
</dbReference>
<feature type="compositionally biased region" description="Low complexity" evidence="5">
    <location>
        <begin position="219"/>
        <end position="239"/>
    </location>
</feature>
<dbReference type="GO" id="GO:0005737">
    <property type="term" value="C:cytoplasm"/>
    <property type="evidence" value="ECO:0007669"/>
    <property type="project" value="TreeGrafter"/>
</dbReference>
<keyword evidence="8" id="KW-1185">Reference proteome</keyword>
<evidence type="ECO:0000256" key="3">
    <source>
        <dbReference type="ARBA" id="ARBA00022833"/>
    </source>
</evidence>
<dbReference type="GO" id="GO:1902042">
    <property type="term" value="P:negative regulation of extrinsic apoptotic signaling pathway via death domain receptors"/>
    <property type="evidence" value="ECO:0007669"/>
    <property type="project" value="TreeGrafter"/>
</dbReference>
<protein>
    <recommendedName>
        <fullName evidence="6">RING-type domain-containing protein</fullName>
    </recommendedName>
</protein>
<dbReference type="Gene3D" id="1.10.720.140">
    <property type="match status" value="1"/>
</dbReference>
<feature type="region of interest" description="Disordered" evidence="5">
    <location>
        <begin position="149"/>
        <end position="183"/>
    </location>
</feature>
<evidence type="ECO:0000259" key="6">
    <source>
        <dbReference type="PROSITE" id="PS50089"/>
    </source>
</evidence>
<dbReference type="SMART" id="SM00184">
    <property type="entry name" value="RING"/>
    <property type="match status" value="1"/>
</dbReference>
<feature type="region of interest" description="Disordered" evidence="5">
    <location>
        <begin position="280"/>
        <end position="345"/>
    </location>
</feature>
<feature type="compositionally biased region" description="Polar residues" evidence="5">
    <location>
        <begin position="294"/>
        <end position="304"/>
    </location>
</feature>
<feature type="region of interest" description="Disordered" evidence="5">
    <location>
        <begin position="195"/>
        <end position="268"/>
    </location>
</feature>
<evidence type="ECO:0000256" key="2">
    <source>
        <dbReference type="ARBA" id="ARBA00022771"/>
    </source>
</evidence>
<dbReference type="Pfam" id="PF23632">
    <property type="entry name" value="SAP_RNF34_RFFL"/>
    <property type="match status" value="1"/>
</dbReference>
<dbReference type="InterPro" id="IPR011011">
    <property type="entry name" value="Znf_FYVE_PHD"/>
</dbReference>
<organism evidence="7 8">
    <name type="scientific">Drosophila rubida</name>
    <dbReference type="NCBI Taxonomy" id="30044"/>
    <lineage>
        <taxon>Eukaryota</taxon>
        <taxon>Metazoa</taxon>
        <taxon>Ecdysozoa</taxon>
        <taxon>Arthropoda</taxon>
        <taxon>Hexapoda</taxon>
        <taxon>Insecta</taxon>
        <taxon>Pterygota</taxon>
        <taxon>Neoptera</taxon>
        <taxon>Endopterygota</taxon>
        <taxon>Diptera</taxon>
        <taxon>Brachycera</taxon>
        <taxon>Muscomorpha</taxon>
        <taxon>Ephydroidea</taxon>
        <taxon>Drosophilidae</taxon>
        <taxon>Drosophila</taxon>
    </lineage>
</organism>
<sequence>MPCESCGVEFTVFRRKRSCFDCRRYYCNNCLTVTTTRRCQRCAIFAQRPLLRTDLLKLKPKDLIFYLQSKHISTEGCLEKEELVGLVLAHVAQTDRDRDRSSNATGRAPHNSPGRGQANPMDSLKQTCQNFFTNLSDNISDSFASFDTKSSAKSTANNSRANSRHASHDNGATSPPPPTHIFEQPRVSTREIPTYASAANGRTPTTPRSSSVETAHVHASPSTSSTRTTTSPTTASATATEERRSAPVPATLPVRSINAEHADDSECECSDDEIIHTFSERASNKNSENSASAGQGSLSSRPLETTTAGLGATTATAATPATTNTSPGYSKQGSLSSKVDACGADSSQSSFEELGAIGGISDESKAATDTNSSNLDQWQLLEQIAPNASNSMQATAPVAADAADDAAAGAAAVTEEILEVTLRNEPGETPNIEQRTVTMPQLPQRVKKVTRRRSEGYLNRRHHSSDDESPVGSNGPMLSTLSEQPEPGAASTSASGNCQRCGKNKTSIRRHVEKMRRHLENSQMSEEDIKRELKEFLTYLEQRTKSLDCSEADSHVVSPLSGAEAGSIAAGGDGSGRGSGMPITPTIEFSPTQDDDGHWDDDEGIHVYAAPLGFEPANGIDSRFVNLEDFEDLKDLENLTVKQLKEVLMLHRVDFKGCCEKHELLDRVERLWKTMRTAPAVEKLATDELCKICMDAPIECVFLECGHMATCTNCGKVLPECPICRQYIVRVVRFFRA</sequence>
<reference evidence="7" key="1">
    <citation type="journal article" date="2021" name="Mol. Ecol. Resour.">
        <title>Phylogenomic analyses of the genus Drosophila reveals genomic signals of climate adaptation.</title>
        <authorList>
            <person name="Li F."/>
            <person name="Rane R.V."/>
            <person name="Luria V."/>
            <person name="Xiong Z."/>
            <person name="Chen J."/>
            <person name="Li Z."/>
            <person name="Catullo R.A."/>
            <person name="Griffin P.C."/>
            <person name="Schiffer M."/>
            <person name="Pearce S."/>
            <person name="Lee S.F."/>
            <person name="McElroy K."/>
            <person name="Stocker A."/>
            <person name="Shirriffs J."/>
            <person name="Cockerell F."/>
            <person name="Coppin C."/>
            <person name="Sgro C.M."/>
            <person name="Karger A."/>
            <person name="Cain J.W."/>
            <person name="Weber J.A."/>
            <person name="Santpere G."/>
            <person name="Kirschner M.W."/>
            <person name="Hoffmann A.A."/>
            <person name="Oakeshott J.G."/>
            <person name="Zhang G."/>
        </authorList>
    </citation>
    <scope>NUCLEOTIDE SEQUENCE</scope>
    <source>
        <strain evidence="7">BGI-SZ-2011g</strain>
    </source>
</reference>
<feature type="compositionally biased region" description="Polar residues" evidence="5">
    <location>
        <begin position="326"/>
        <end position="337"/>
    </location>
</feature>
<dbReference type="Pfam" id="PF13920">
    <property type="entry name" value="zf-C3HC4_3"/>
    <property type="match status" value="1"/>
</dbReference>
<feature type="compositionally biased region" description="Polar residues" evidence="5">
    <location>
        <begin position="200"/>
        <end position="213"/>
    </location>
</feature>
<dbReference type="PANTHER" id="PTHR14879">
    <property type="entry name" value="CASPASE REGULATOR, RING FINGER DOMAIN-CONTAINING"/>
    <property type="match status" value="1"/>
</dbReference>
<comment type="subcellular location">
    <subcellularLocation>
        <location evidence="1">Cell membrane</location>
        <topology evidence="1">Peripheral membrane protein</topology>
    </subcellularLocation>
</comment>
<gene>
    <name evidence="7" type="ORF">KR093_009828</name>
</gene>
<dbReference type="SUPFAM" id="SSF57903">
    <property type="entry name" value="FYVE/PHD zinc finger"/>
    <property type="match status" value="1"/>
</dbReference>
<dbReference type="PANTHER" id="PTHR14879:SF15">
    <property type="entry name" value="E3 UBIQUITIN-PROTEIN LIGASE RIFIFYLIN-LIKE PROTEIN"/>
    <property type="match status" value="1"/>
</dbReference>
<dbReference type="GO" id="GO:0005886">
    <property type="term" value="C:plasma membrane"/>
    <property type="evidence" value="ECO:0007669"/>
    <property type="project" value="UniProtKB-SubCell"/>
</dbReference>